<dbReference type="AlphaFoldDB" id="B0KC75"/>
<reference evidence="4" key="1">
    <citation type="submission" date="2008-01" db="EMBL/GenBank/DDBJ databases">
        <title>Complete sequence of Thermoanaerobacter pseudethanolicus 39E.</title>
        <authorList>
            <person name="Copeland A."/>
            <person name="Lucas S."/>
            <person name="Lapidus A."/>
            <person name="Barry K."/>
            <person name="Glavina del Rio T."/>
            <person name="Dalin E."/>
            <person name="Tice H."/>
            <person name="Pitluck S."/>
            <person name="Bruce D."/>
            <person name="Goodwin L."/>
            <person name="Saunders E."/>
            <person name="Brettin T."/>
            <person name="Detter J.C."/>
            <person name="Han C."/>
            <person name="Schmutz J."/>
            <person name="Larimer F."/>
            <person name="Land M."/>
            <person name="Hauser L."/>
            <person name="Kyrpides N."/>
            <person name="Lykidis A."/>
            <person name="Hemme C."/>
            <person name="Fields M.W."/>
            <person name="He Z."/>
            <person name="Zhou J."/>
            <person name="Richardson P."/>
        </authorList>
    </citation>
    <scope>NUCLEOTIDE SEQUENCE [LARGE SCALE GENOMIC DNA]</scope>
    <source>
        <strain evidence="4">ATCC 33223 / DSM 2355 / 39E</strain>
    </source>
</reference>
<organism evidence="3 4">
    <name type="scientific">Thermoanaerobacter pseudethanolicus (strain ATCC 33223 / 39E)</name>
    <name type="common">Clostridium thermohydrosulfuricum</name>
    <dbReference type="NCBI Taxonomy" id="340099"/>
    <lineage>
        <taxon>Bacteria</taxon>
        <taxon>Bacillati</taxon>
        <taxon>Bacillota</taxon>
        <taxon>Clostridia</taxon>
        <taxon>Thermoanaerobacterales</taxon>
        <taxon>Thermoanaerobacteraceae</taxon>
        <taxon>Thermoanaerobacter</taxon>
    </lineage>
</organism>
<protein>
    <submittedName>
        <fullName evidence="3">Uncharacterized protein</fullName>
    </submittedName>
</protein>
<proteinExistence type="predicted"/>
<feature type="transmembrane region" description="Helical" evidence="2">
    <location>
        <begin position="6"/>
        <end position="27"/>
    </location>
</feature>
<evidence type="ECO:0000256" key="1">
    <source>
        <dbReference type="SAM" id="MobiDB-lite"/>
    </source>
</evidence>
<dbReference type="eggNOG" id="ENOG50349Z0">
    <property type="taxonomic scope" value="Bacteria"/>
</dbReference>
<keyword evidence="2" id="KW-0472">Membrane</keyword>
<sequence>MKKYTVYIILIAVFLSATTMFMLKTYFKEHKNKEEIKTFDEVYPAGKQMWDREIENVEKYNESKTTKISREEEKYSSQALEQNVDKTTTQENEKDKKEKVITVEEILEIQDKMEASQKAKVMEILQKLGKEDMDKIMKMAEKGLTKEDNERLLNILKNKLSSEEINYLVEIANKYFAAK</sequence>
<feature type="compositionally biased region" description="Polar residues" evidence="1">
    <location>
        <begin position="76"/>
        <end position="90"/>
    </location>
</feature>
<gene>
    <name evidence="3" type="ordered locus">Teth39_1792</name>
</gene>
<keyword evidence="2" id="KW-0812">Transmembrane</keyword>
<name>B0KC75_THEP3</name>
<evidence type="ECO:0000256" key="2">
    <source>
        <dbReference type="SAM" id="Phobius"/>
    </source>
</evidence>
<dbReference type="EMBL" id="CP000924">
    <property type="protein sequence ID" value="ABY95429.1"/>
    <property type="molecule type" value="Genomic_DNA"/>
</dbReference>
<dbReference type="Proteomes" id="UP000002156">
    <property type="component" value="Chromosome"/>
</dbReference>
<accession>B0KC75</accession>
<feature type="region of interest" description="Disordered" evidence="1">
    <location>
        <begin position="68"/>
        <end position="95"/>
    </location>
</feature>
<keyword evidence="2" id="KW-1133">Transmembrane helix</keyword>
<dbReference type="RefSeq" id="WP_003866896.1">
    <property type="nucleotide sequence ID" value="NC_010321.1"/>
</dbReference>
<evidence type="ECO:0000313" key="4">
    <source>
        <dbReference type="Proteomes" id="UP000002156"/>
    </source>
</evidence>
<evidence type="ECO:0000313" key="3">
    <source>
        <dbReference type="EMBL" id="ABY95429.1"/>
    </source>
</evidence>
<keyword evidence="4" id="KW-1185">Reference proteome</keyword>
<dbReference type="KEGG" id="tpd:Teth39_1792"/>
<dbReference type="HOGENOM" id="CLU_1502789_0_0_9"/>